<accession>A0A3S5A4D4</accession>
<evidence type="ECO:0000313" key="2">
    <source>
        <dbReference type="EMBL" id="VEL19519.1"/>
    </source>
</evidence>
<gene>
    <name evidence="2" type="ORF">PXEA_LOCUS12959</name>
</gene>
<dbReference type="Proteomes" id="UP000784294">
    <property type="component" value="Unassembled WGS sequence"/>
</dbReference>
<evidence type="ECO:0000256" key="1">
    <source>
        <dbReference type="SAM" id="MobiDB-lite"/>
    </source>
</evidence>
<organism evidence="2 3">
    <name type="scientific">Protopolystoma xenopodis</name>
    <dbReference type="NCBI Taxonomy" id="117903"/>
    <lineage>
        <taxon>Eukaryota</taxon>
        <taxon>Metazoa</taxon>
        <taxon>Spiralia</taxon>
        <taxon>Lophotrochozoa</taxon>
        <taxon>Platyhelminthes</taxon>
        <taxon>Monogenea</taxon>
        <taxon>Polyopisthocotylea</taxon>
        <taxon>Polystomatidea</taxon>
        <taxon>Polystomatidae</taxon>
        <taxon>Protopolystoma</taxon>
    </lineage>
</organism>
<name>A0A3S5A4D4_9PLAT</name>
<dbReference type="AlphaFoldDB" id="A0A3S5A4D4"/>
<sequence>MLIRHRVASESSSSLVGDSAAVAAGYLGVYRGGGCSPNTTQPPDSPGPFHSAATSSVTSVISAGCEEEFSLSDSSPFDWATGASDREHELEPDGPLLLHSHQQLQHHPYSPIRFARARKREIRLHGASSPTGTFSPPLSPSSAGLACSFSSPWTVSSSPLARERLNDNASGSCSLREFSRTTAMGGGGSGGVTCARGPNQLVLRSAYHPLEVGVPRLPFASPFTMASSLSGSRNLFNLRTGLPLQSSPT</sequence>
<protein>
    <submittedName>
        <fullName evidence="2">Uncharacterized protein</fullName>
    </submittedName>
</protein>
<keyword evidence="3" id="KW-1185">Reference proteome</keyword>
<comment type="caution">
    <text evidence="2">The sequence shown here is derived from an EMBL/GenBank/DDBJ whole genome shotgun (WGS) entry which is preliminary data.</text>
</comment>
<evidence type="ECO:0000313" key="3">
    <source>
        <dbReference type="Proteomes" id="UP000784294"/>
    </source>
</evidence>
<reference evidence="2" key="1">
    <citation type="submission" date="2018-11" db="EMBL/GenBank/DDBJ databases">
        <authorList>
            <consortium name="Pathogen Informatics"/>
        </authorList>
    </citation>
    <scope>NUCLEOTIDE SEQUENCE</scope>
</reference>
<feature type="region of interest" description="Disordered" evidence="1">
    <location>
        <begin position="71"/>
        <end position="93"/>
    </location>
</feature>
<dbReference type="EMBL" id="CAAALY010041905">
    <property type="protein sequence ID" value="VEL19519.1"/>
    <property type="molecule type" value="Genomic_DNA"/>
</dbReference>
<proteinExistence type="predicted"/>